<evidence type="ECO:0000256" key="14">
    <source>
        <dbReference type="ARBA" id="ARBA00023288"/>
    </source>
</evidence>
<proteinExistence type="inferred from homology"/>
<dbReference type="GO" id="GO:0015054">
    <property type="term" value="F:gastrin receptor activity"/>
    <property type="evidence" value="ECO:0007669"/>
    <property type="project" value="InterPro"/>
</dbReference>
<dbReference type="PROSITE" id="PS00237">
    <property type="entry name" value="G_PROTEIN_RECEP_F1_1"/>
    <property type="match status" value="1"/>
</dbReference>
<dbReference type="SUPFAM" id="SSF81321">
    <property type="entry name" value="Family A G protein-coupled receptor-like"/>
    <property type="match status" value="1"/>
</dbReference>
<feature type="transmembrane region" description="Helical" evidence="18">
    <location>
        <begin position="98"/>
        <end position="116"/>
    </location>
</feature>
<evidence type="ECO:0000256" key="6">
    <source>
        <dbReference type="ARBA" id="ARBA00022989"/>
    </source>
</evidence>
<feature type="transmembrane region" description="Helical" evidence="18">
    <location>
        <begin position="57"/>
        <end position="78"/>
    </location>
</feature>
<keyword evidence="7 17" id="KW-0297">G-protein coupled receptor</keyword>
<evidence type="ECO:0000256" key="17">
    <source>
        <dbReference type="RuleBase" id="RU000688"/>
    </source>
</evidence>
<keyword evidence="12" id="KW-0325">Glycoprotein</keyword>
<reference evidence="20" key="1">
    <citation type="submission" date="2023-07" db="EMBL/GenBank/DDBJ databases">
        <title>Chromosome-level genome assembly of Artemia franciscana.</title>
        <authorList>
            <person name="Jo E."/>
        </authorList>
    </citation>
    <scope>NUCLEOTIDE SEQUENCE</scope>
    <source>
        <tissue evidence="20">Whole body</tissue>
    </source>
</reference>
<feature type="domain" description="G-protein coupled receptors family 1 profile" evidence="19">
    <location>
        <begin position="37"/>
        <end position="394"/>
    </location>
</feature>
<keyword evidence="9" id="KW-0564">Palmitate</keyword>
<comment type="similarity">
    <text evidence="2 17">Belongs to the G-protein coupled receptor 1 family.</text>
</comment>
<keyword evidence="14" id="KW-0449">Lipoprotein</keyword>
<dbReference type="InterPro" id="IPR000276">
    <property type="entry name" value="GPCR_Rhodpsn"/>
</dbReference>
<feature type="transmembrane region" description="Helical" evidence="18">
    <location>
        <begin position="187"/>
        <end position="210"/>
    </location>
</feature>
<dbReference type="InterPro" id="IPR000314">
    <property type="entry name" value="Gastrin_rcpt"/>
</dbReference>
<keyword evidence="8 18" id="KW-0472">Membrane</keyword>
<dbReference type="InterPro" id="IPR009126">
    <property type="entry name" value="Cholcskin_rcpt"/>
</dbReference>
<dbReference type="PRINTS" id="PR01822">
    <property type="entry name" value="CCYSTOKININR"/>
</dbReference>
<dbReference type="EMBL" id="JAVRJZ010000012">
    <property type="protein sequence ID" value="KAK2715127.1"/>
    <property type="molecule type" value="Genomic_DNA"/>
</dbReference>
<evidence type="ECO:0000256" key="8">
    <source>
        <dbReference type="ARBA" id="ARBA00023136"/>
    </source>
</evidence>
<comment type="function">
    <text evidence="15">Receptor for gastrin and cholecystokinin. The CCK-B receptors occur throughout the central nervous system where they modulate anxiety, analgesia, arousal, and neuroleptic activity. This receptor mediates its action by association with G proteins that activate a phosphatidylinositol-calcium second messenger system.</text>
</comment>
<evidence type="ECO:0000256" key="3">
    <source>
        <dbReference type="ARBA" id="ARBA00019090"/>
    </source>
</evidence>
<keyword evidence="4" id="KW-1003">Cell membrane</keyword>
<evidence type="ECO:0000256" key="7">
    <source>
        <dbReference type="ARBA" id="ARBA00023040"/>
    </source>
</evidence>
<evidence type="ECO:0000256" key="12">
    <source>
        <dbReference type="ARBA" id="ARBA00023180"/>
    </source>
</evidence>
<dbReference type="GO" id="GO:0005886">
    <property type="term" value="C:plasma membrane"/>
    <property type="evidence" value="ECO:0007669"/>
    <property type="project" value="UniProtKB-SubCell"/>
</dbReference>
<dbReference type="EMBL" id="JAVRJZ010000012">
    <property type="protein sequence ID" value="KAK2715128.1"/>
    <property type="molecule type" value="Genomic_DNA"/>
</dbReference>
<evidence type="ECO:0000256" key="10">
    <source>
        <dbReference type="ARBA" id="ARBA00023157"/>
    </source>
</evidence>
<evidence type="ECO:0000313" key="21">
    <source>
        <dbReference type="Proteomes" id="UP001187531"/>
    </source>
</evidence>
<dbReference type="Pfam" id="PF00001">
    <property type="entry name" value="7tm_1"/>
    <property type="match status" value="1"/>
</dbReference>
<keyword evidence="11 17" id="KW-0675">Receptor</keyword>
<dbReference type="EMBL" id="JAVRJZ010000012">
    <property type="protein sequence ID" value="KAK2715126.1"/>
    <property type="molecule type" value="Genomic_DNA"/>
</dbReference>
<dbReference type="Proteomes" id="UP001187531">
    <property type="component" value="Unassembled WGS sequence"/>
</dbReference>
<comment type="subcellular location">
    <subcellularLocation>
        <location evidence="1">Cell membrane</location>
        <topology evidence="1">Multi-pass membrane protein</topology>
    </subcellularLocation>
</comment>
<dbReference type="PRINTS" id="PR00237">
    <property type="entry name" value="GPCRRHODOPSN"/>
</dbReference>
<feature type="transmembrane region" description="Helical" evidence="18">
    <location>
        <begin position="335"/>
        <end position="362"/>
    </location>
</feature>
<feature type="transmembrane region" description="Helical" evidence="18">
    <location>
        <begin position="137"/>
        <end position="159"/>
    </location>
</feature>
<evidence type="ECO:0000256" key="16">
    <source>
        <dbReference type="ARBA" id="ARBA00031093"/>
    </source>
</evidence>
<keyword evidence="10" id="KW-1015">Disulfide bond</keyword>
<evidence type="ECO:0000256" key="2">
    <source>
        <dbReference type="ARBA" id="ARBA00010663"/>
    </source>
</evidence>
<dbReference type="PANTHER" id="PTHR24238">
    <property type="entry name" value="G-PROTEIN COUPLED RECEPTOR"/>
    <property type="match status" value="1"/>
</dbReference>
<keyword evidence="13 17" id="KW-0807">Transducer</keyword>
<comment type="caution">
    <text evidence="20">The sequence shown here is derived from an EMBL/GenBank/DDBJ whole genome shotgun (WGS) entry which is preliminary data.</text>
</comment>
<dbReference type="AlphaFoldDB" id="A0AA88HU71"/>
<accession>A0AA88HU71</accession>
<dbReference type="InterPro" id="IPR017452">
    <property type="entry name" value="GPCR_Rhodpsn_7TM"/>
</dbReference>
<evidence type="ECO:0000313" key="20">
    <source>
        <dbReference type="EMBL" id="KAK2715128.1"/>
    </source>
</evidence>
<dbReference type="GO" id="GO:0008188">
    <property type="term" value="F:neuropeptide receptor activity"/>
    <property type="evidence" value="ECO:0007669"/>
    <property type="project" value="TreeGrafter"/>
</dbReference>
<keyword evidence="5 17" id="KW-0812">Transmembrane</keyword>
<dbReference type="Gene3D" id="1.20.1070.10">
    <property type="entry name" value="Rhodopsin 7-helix transmembrane proteins"/>
    <property type="match status" value="1"/>
</dbReference>
<evidence type="ECO:0000256" key="5">
    <source>
        <dbReference type="ARBA" id="ARBA00022692"/>
    </source>
</evidence>
<name>A0AA88HU71_ARTSF</name>
<evidence type="ECO:0000256" key="1">
    <source>
        <dbReference type="ARBA" id="ARBA00004651"/>
    </source>
</evidence>
<dbReference type="PRINTS" id="PR00527">
    <property type="entry name" value="GASTRINR"/>
</dbReference>
<evidence type="ECO:0000256" key="18">
    <source>
        <dbReference type="SAM" id="Phobius"/>
    </source>
</evidence>
<evidence type="ECO:0000256" key="11">
    <source>
        <dbReference type="ARBA" id="ARBA00023170"/>
    </source>
</evidence>
<evidence type="ECO:0000256" key="9">
    <source>
        <dbReference type="ARBA" id="ARBA00023139"/>
    </source>
</evidence>
<protein>
    <recommendedName>
        <fullName evidence="3">Gastrin/cholecystokinin type B receptor</fullName>
    </recommendedName>
    <alternativeName>
        <fullName evidence="16">Cholecystokinin-2 receptor</fullName>
    </alternativeName>
</protein>
<dbReference type="PROSITE" id="PS50262">
    <property type="entry name" value="G_PROTEIN_RECEP_F1_2"/>
    <property type="match status" value="1"/>
</dbReference>
<evidence type="ECO:0000256" key="4">
    <source>
        <dbReference type="ARBA" id="ARBA00022475"/>
    </source>
</evidence>
<feature type="transmembrane region" description="Helical" evidence="18">
    <location>
        <begin position="22"/>
        <end position="45"/>
    </location>
</feature>
<evidence type="ECO:0000256" key="15">
    <source>
        <dbReference type="ARBA" id="ARBA00025402"/>
    </source>
</evidence>
<sequence length="461" mass="51949">MKAMGNKSFNNATSGEDLGLEIVIPLYSTIFMLAVIGNTLVIVTLSRNRRMRTVTNIFLLNLAIADLLLGVFCMPFTLVGQALQNFIFGQLMCNLIPFFQASAVSSSVWTLVAISLERYFAICKPLRSRSWQTKSHAYKSIVAIWFGSFLFCLPIGLLAELQPISETGRHKCREVWPSLLAEKSYNLLLIVLFLVLPLILMGFAYSLIVYQLKLAMKLTITEPICEADIKIRVNSCENSRSFSENKNMEHKICARNLTQNTDCASATSITKEMRCLDHIRSCPSYCCPKSQNPFLNARNSLSESPPTKKSQVENNFRGSVRKSYSDRNITAKKKVIIMLCAIVIEFFVCWMPLSVINTWVVFDANGLYQKLSPTWISLIQLLAYLSSCCNPVTYGFLNLQFRTGFLNVFGCQSNRKDPRNIPLHPPVFIASPSGKRINKKKSLFRKIYQCSSTSTQSSSEV</sequence>
<evidence type="ECO:0000259" key="19">
    <source>
        <dbReference type="PROSITE" id="PS50262"/>
    </source>
</evidence>
<keyword evidence="21" id="KW-1185">Reference proteome</keyword>
<keyword evidence="6 18" id="KW-1133">Transmembrane helix</keyword>
<gene>
    <name evidence="20" type="ORF">QYM36_009950</name>
</gene>
<dbReference type="PANTHER" id="PTHR24238:SF46">
    <property type="entry name" value="GASTRIN_CHOLECYSTOKININ TYPE B RECEPTOR"/>
    <property type="match status" value="1"/>
</dbReference>
<organism evidence="20 21">
    <name type="scientific">Artemia franciscana</name>
    <name type="common">Brine shrimp</name>
    <name type="synonym">Artemia sanfranciscana</name>
    <dbReference type="NCBI Taxonomy" id="6661"/>
    <lineage>
        <taxon>Eukaryota</taxon>
        <taxon>Metazoa</taxon>
        <taxon>Ecdysozoa</taxon>
        <taxon>Arthropoda</taxon>
        <taxon>Crustacea</taxon>
        <taxon>Branchiopoda</taxon>
        <taxon>Anostraca</taxon>
        <taxon>Artemiidae</taxon>
        <taxon>Artemia</taxon>
    </lineage>
</organism>
<feature type="transmembrane region" description="Helical" evidence="18">
    <location>
        <begin position="374"/>
        <end position="397"/>
    </location>
</feature>
<evidence type="ECO:0000256" key="13">
    <source>
        <dbReference type="ARBA" id="ARBA00023224"/>
    </source>
</evidence>